<evidence type="ECO:0000256" key="1">
    <source>
        <dbReference type="SAM" id="MobiDB-lite"/>
    </source>
</evidence>
<evidence type="ECO:0000313" key="3">
    <source>
        <dbReference type="Proteomes" id="UP000823749"/>
    </source>
</evidence>
<feature type="compositionally biased region" description="Polar residues" evidence="1">
    <location>
        <begin position="29"/>
        <end position="38"/>
    </location>
</feature>
<keyword evidence="3" id="KW-1185">Reference proteome</keyword>
<reference evidence="2" key="1">
    <citation type="submission" date="2020-08" db="EMBL/GenBank/DDBJ databases">
        <title>Plant Genome Project.</title>
        <authorList>
            <person name="Zhang R.-G."/>
        </authorList>
    </citation>
    <scope>NUCLEOTIDE SEQUENCE</scope>
    <source>
        <strain evidence="2">WSP0</strain>
        <tissue evidence="2">Leaf</tissue>
    </source>
</reference>
<proteinExistence type="predicted"/>
<sequence length="166" mass="19168">MSKGNRIDWDKGNWRNQEMKQRQGVGMGNRSNGGNQNPKEVWIWRKKNVTRPQSNNLNHLPPIQFHHDRKAIWAKKIMSIKAKEVGNEWLHRSAIAKLSSTRPIVLIQDYLRNLGHAHVLVRTMGDDMVVLTFLDIAERDSMFNGGEDGLVEGMVCRITQMGRRKE</sequence>
<protein>
    <submittedName>
        <fullName evidence="2">Uncharacterized protein</fullName>
    </submittedName>
</protein>
<feature type="compositionally biased region" description="Basic and acidic residues" evidence="1">
    <location>
        <begin position="1"/>
        <end position="21"/>
    </location>
</feature>
<dbReference type="Proteomes" id="UP000823749">
    <property type="component" value="Chromosome 11"/>
</dbReference>
<dbReference type="EMBL" id="JACTNZ010000011">
    <property type="protein sequence ID" value="KAG5523977.1"/>
    <property type="molecule type" value="Genomic_DNA"/>
</dbReference>
<comment type="caution">
    <text evidence="2">The sequence shown here is derived from an EMBL/GenBank/DDBJ whole genome shotgun (WGS) entry which is preliminary data.</text>
</comment>
<gene>
    <name evidence="2" type="ORF">RHGRI_030844</name>
</gene>
<name>A0AAV6I5J1_9ERIC</name>
<accession>A0AAV6I5J1</accession>
<feature type="region of interest" description="Disordered" evidence="1">
    <location>
        <begin position="1"/>
        <end position="38"/>
    </location>
</feature>
<dbReference type="AlphaFoldDB" id="A0AAV6I5J1"/>
<organism evidence="2 3">
    <name type="scientific">Rhododendron griersonianum</name>
    <dbReference type="NCBI Taxonomy" id="479676"/>
    <lineage>
        <taxon>Eukaryota</taxon>
        <taxon>Viridiplantae</taxon>
        <taxon>Streptophyta</taxon>
        <taxon>Embryophyta</taxon>
        <taxon>Tracheophyta</taxon>
        <taxon>Spermatophyta</taxon>
        <taxon>Magnoliopsida</taxon>
        <taxon>eudicotyledons</taxon>
        <taxon>Gunneridae</taxon>
        <taxon>Pentapetalae</taxon>
        <taxon>asterids</taxon>
        <taxon>Ericales</taxon>
        <taxon>Ericaceae</taxon>
        <taxon>Ericoideae</taxon>
        <taxon>Rhodoreae</taxon>
        <taxon>Rhododendron</taxon>
    </lineage>
</organism>
<evidence type="ECO:0000313" key="2">
    <source>
        <dbReference type="EMBL" id="KAG5523977.1"/>
    </source>
</evidence>